<evidence type="ECO:0000256" key="1">
    <source>
        <dbReference type="ARBA" id="ARBA00004167"/>
    </source>
</evidence>
<comment type="subcellular location">
    <subcellularLocation>
        <location evidence="1">Membrane</location>
        <topology evidence="1">Single-pass membrane protein</topology>
    </subcellularLocation>
</comment>
<keyword evidence="4" id="KW-1133">Transmembrane helix</keyword>
<dbReference type="EMBL" id="LC066375">
    <property type="protein sequence ID" value="BAT27262.1"/>
    <property type="molecule type" value="Genomic_DNA"/>
</dbReference>
<dbReference type="InterPro" id="IPR023353">
    <property type="entry name" value="LemA-like_dom_sf"/>
</dbReference>
<dbReference type="AlphaFoldDB" id="A0A0P0YZX8"/>
<protein>
    <submittedName>
        <fullName evidence="6">LemA family protein</fullName>
    </submittedName>
</protein>
<accession>A0A0P0YZX8</accession>
<evidence type="ECO:0000256" key="2">
    <source>
        <dbReference type="ARBA" id="ARBA00008854"/>
    </source>
</evidence>
<name>A0A0P0YZX8_9HYPH</name>
<organism evidence="6">
    <name type="scientific">Aureimonas frigidaquae</name>
    <dbReference type="NCBI Taxonomy" id="424757"/>
    <lineage>
        <taxon>Bacteria</taxon>
        <taxon>Pseudomonadati</taxon>
        <taxon>Pseudomonadota</taxon>
        <taxon>Alphaproteobacteria</taxon>
        <taxon>Hyphomicrobiales</taxon>
        <taxon>Aurantimonadaceae</taxon>
        <taxon>Aureimonas</taxon>
    </lineage>
</organism>
<dbReference type="PANTHER" id="PTHR34478:SF2">
    <property type="entry name" value="MEMBRANE PROTEIN"/>
    <property type="match status" value="1"/>
</dbReference>
<dbReference type="InterPro" id="IPR007156">
    <property type="entry name" value="MamQ_LemA"/>
</dbReference>
<dbReference type="OrthoDB" id="9804152at2"/>
<dbReference type="Gene3D" id="1.20.1440.20">
    <property type="entry name" value="LemA-like domain"/>
    <property type="match status" value="1"/>
</dbReference>
<dbReference type="PANTHER" id="PTHR34478">
    <property type="entry name" value="PROTEIN LEMA"/>
    <property type="match status" value="1"/>
</dbReference>
<dbReference type="GO" id="GO:0016020">
    <property type="term" value="C:membrane"/>
    <property type="evidence" value="ECO:0007669"/>
    <property type="project" value="UniProtKB-SubCell"/>
</dbReference>
<proteinExistence type="inferred from homology"/>
<evidence type="ECO:0000256" key="5">
    <source>
        <dbReference type="ARBA" id="ARBA00023136"/>
    </source>
</evidence>
<evidence type="ECO:0000313" key="6">
    <source>
        <dbReference type="EMBL" id="BAT27262.1"/>
    </source>
</evidence>
<dbReference type="SUPFAM" id="SSF140478">
    <property type="entry name" value="LemA-like"/>
    <property type="match status" value="1"/>
</dbReference>
<evidence type="ECO:0000256" key="3">
    <source>
        <dbReference type="ARBA" id="ARBA00022692"/>
    </source>
</evidence>
<evidence type="ECO:0000256" key="4">
    <source>
        <dbReference type="ARBA" id="ARBA00022989"/>
    </source>
</evidence>
<sequence length="208" mass="22984">MSVPPVMPRRLAALNPLLLLALILPFLAACGVNNVPTYEEQAKAAWSEVQNQYQRRADLIPNLVETVRGFAEQERDVLTSVVEARARATQTTINADQLSDPQAVQRFQAAQDQLSGALSRLLVTVERYPDLKSNQNFLALQSQLEGTENRIAVARRDYIEAVRTYNTELRTIPGRWIAAVLYPDAEPMQSFAASDGASTPPSVNFGTD</sequence>
<keyword evidence="3" id="KW-0812">Transmembrane</keyword>
<dbReference type="Pfam" id="PF04011">
    <property type="entry name" value="LemA"/>
    <property type="match status" value="1"/>
</dbReference>
<reference evidence="6" key="1">
    <citation type="journal article" date="2015" name="Proc. Natl. Acad. Sci. U.S.A.">
        <title>Bacterial clade with the ribosomal RNA operon on a small plasmid rather than the chromosome.</title>
        <authorList>
            <person name="Anda M."/>
            <person name="Ohtsubo Y."/>
            <person name="Okubo T."/>
            <person name="Sugawara M."/>
            <person name="Nagata Y."/>
            <person name="Tsuda M."/>
            <person name="Minamisawa K."/>
            <person name="Mitsui H."/>
        </authorList>
    </citation>
    <scope>NUCLEOTIDE SEQUENCE</scope>
    <source>
        <strain evidence="6">JCM 14755</strain>
    </source>
</reference>
<keyword evidence="5" id="KW-0472">Membrane</keyword>
<comment type="similarity">
    <text evidence="2">Belongs to the LemA family.</text>
</comment>